<dbReference type="AlphaFoldDB" id="A0A2U2RQV2"/>
<evidence type="ECO:0000313" key="2">
    <source>
        <dbReference type="Proteomes" id="UP000245582"/>
    </source>
</evidence>
<gene>
    <name evidence="1" type="ORF">CWE05_09230</name>
</gene>
<protein>
    <submittedName>
        <fullName evidence="1">Uncharacterized protein</fullName>
    </submittedName>
</protein>
<reference evidence="1 2" key="1">
    <citation type="submission" date="2017-11" db="EMBL/GenBank/DDBJ databases">
        <title>Draft genome sequence of Bifidobacterium longum UMA026, isolated from Holstein dairy cow feces.</title>
        <authorList>
            <person name="Albert K."/>
            <person name="Sela D.A."/>
        </authorList>
    </citation>
    <scope>NUCLEOTIDE SEQUENCE [LARGE SCALE GENOMIC DNA]</scope>
    <source>
        <strain evidence="1 2">UMA026</strain>
    </source>
</reference>
<name>A0A2U2RQV2_BIFLN</name>
<organism evidence="1 2">
    <name type="scientific">Bifidobacterium longum</name>
    <dbReference type="NCBI Taxonomy" id="216816"/>
    <lineage>
        <taxon>Bacteria</taxon>
        <taxon>Bacillati</taxon>
        <taxon>Actinomycetota</taxon>
        <taxon>Actinomycetes</taxon>
        <taxon>Bifidobacteriales</taxon>
        <taxon>Bifidobacteriaceae</taxon>
        <taxon>Bifidobacterium</taxon>
    </lineage>
</organism>
<accession>A0A2U2RQV2</accession>
<comment type="caution">
    <text evidence="1">The sequence shown here is derived from an EMBL/GenBank/DDBJ whole genome shotgun (WGS) entry which is preliminary data.</text>
</comment>
<dbReference type="EMBL" id="PHUM01000012">
    <property type="protein sequence ID" value="PWH08226.1"/>
    <property type="molecule type" value="Genomic_DNA"/>
</dbReference>
<dbReference type="Proteomes" id="UP000245582">
    <property type="component" value="Unassembled WGS sequence"/>
</dbReference>
<sequence length="59" mass="6818">MFITSAPSLVIRLGVEKRSMLEKEKVWMASYWSCLRLPMWRISRYTASAICEASHIVSP</sequence>
<proteinExistence type="predicted"/>
<evidence type="ECO:0000313" key="1">
    <source>
        <dbReference type="EMBL" id="PWH08226.1"/>
    </source>
</evidence>